<sequence>MREQRLRPWLYAVEEFRDVACKNQWVFMCASTHYSHLCNTDHIKNGWGVGVRRMERGCRIKKLVTVKPPLQYHQTGWEL</sequence>
<reference evidence="1 2" key="1">
    <citation type="submission" date="2018-06" db="EMBL/GenBank/DDBJ databases">
        <authorList>
            <consortium name="Pathogen Informatics"/>
            <person name="Doyle S."/>
        </authorList>
    </citation>
    <scope>NUCLEOTIDE SEQUENCE [LARGE SCALE GENOMIC DNA]</scope>
    <source>
        <strain evidence="1 2">NCTC8782</strain>
    </source>
</reference>
<evidence type="ECO:0000313" key="2">
    <source>
        <dbReference type="Proteomes" id="UP000255286"/>
    </source>
</evidence>
<organism evidence="1 2">
    <name type="scientific">Citrobacter youngae</name>
    <dbReference type="NCBI Taxonomy" id="133448"/>
    <lineage>
        <taxon>Bacteria</taxon>
        <taxon>Pseudomonadati</taxon>
        <taxon>Pseudomonadota</taxon>
        <taxon>Gammaproteobacteria</taxon>
        <taxon>Enterobacterales</taxon>
        <taxon>Enterobacteriaceae</taxon>
        <taxon>Citrobacter</taxon>
        <taxon>Citrobacter freundii complex</taxon>
    </lineage>
</organism>
<evidence type="ECO:0000313" key="1">
    <source>
        <dbReference type="EMBL" id="SUX78688.1"/>
    </source>
</evidence>
<accession>A0A9Q7ZMN5</accession>
<proteinExistence type="predicted"/>
<dbReference type="AlphaFoldDB" id="A0A9Q7ZMN5"/>
<comment type="caution">
    <text evidence="1">The sequence shown here is derived from an EMBL/GenBank/DDBJ whole genome shotgun (WGS) entry which is preliminary data.</text>
</comment>
<name>A0A9Q7ZMN5_9ENTR</name>
<gene>
    <name evidence="1" type="primary">malE_1</name>
    <name evidence="1" type="ORF">NCTC8782_01161</name>
</gene>
<protein>
    <submittedName>
        <fullName evidence="1">Maltose transport system, substrate-binding protein</fullName>
    </submittedName>
</protein>
<dbReference type="Proteomes" id="UP000255286">
    <property type="component" value="Unassembled WGS sequence"/>
</dbReference>
<dbReference type="EMBL" id="UIGT01000001">
    <property type="protein sequence ID" value="SUX78688.1"/>
    <property type="molecule type" value="Genomic_DNA"/>
</dbReference>